<dbReference type="PANTHER" id="PTHR13696:SF52">
    <property type="entry name" value="PARA FAMILY PROTEIN CT_582"/>
    <property type="match status" value="1"/>
</dbReference>
<dbReference type="Pfam" id="PF13614">
    <property type="entry name" value="AAA_31"/>
    <property type="match status" value="1"/>
</dbReference>
<dbReference type="AlphaFoldDB" id="A0A926WIM2"/>
<sequence length="290" mass="32834">MTAKVISVCNLKGGVGKTTLVMALAEYLAGDTMYGKRVLTIDLDPQSNLTSALMSEEVWEWQYNQKGLTLPFLLKNADYFLEQGKSQKFIVKEEVSNVRNKNSFNCLHLIPSSPRLFEVQEYLPANAVAILHNIINPLIEEYDYILIDCPPSINNVIKSAFYASDFCLIPCVPSRMSINGLELLLEQISQFKKDYEHKISTIGTLISRYNGTVAQTHNLNFIIVNPFFPPTFATRIPERAKIAEGLDFHHPLTYKQKYGDGHEVMIELTKEFMQRVDSSNVYAPLMASLL</sequence>
<evidence type="ECO:0000259" key="1">
    <source>
        <dbReference type="Pfam" id="PF13614"/>
    </source>
</evidence>
<feature type="domain" description="AAA" evidence="1">
    <location>
        <begin position="3"/>
        <end position="199"/>
    </location>
</feature>
<reference evidence="3" key="1">
    <citation type="journal article" date="2020" name="ISME J.">
        <title>Comparative genomics reveals insights into cyanobacterial evolution and habitat adaptation.</title>
        <authorList>
            <person name="Chen M.Y."/>
            <person name="Teng W.K."/>
            <person name="Zhao L."/>
            <person name="Hu C.X."/>
            <person name="Zhou Y.K."/>
            <person name="Han B.P."/>
            <person name="Song L.R."/>
            <person name="Shu W.S."/>
        </authorList>
    </citation>
    <scope>NUCLEOTIDE SEQUENCE [LARGE SCALE GENOMIC DNA]</scope>
    <source>
        <strain evidence="3">FACHB-251</strain>
    </source>
</reference>
<gene>
    <name evidence="2" type="ORF">H6G06_17380</name>
</gene>
<name>A0A926WIM2_9NOST</name>
<dbReference type="SUPFAM" id="SSF52540">
    <property type="entry name" value="P-loop containing nucleoside triphosphate hydrolases"/>
    <property type="match status" value="1"/>
</dbReference>
<keyword evidence="3" id="KW-1185">Reference proteome</keyword>
<evidence type="ECO:0000313" key="2">
    <source>
        <dbReference type="EMBL" id="MBD2295203.1"/>
    </source>
</evidence>
<protein>
    <submittedName>
        <fullName evidence="2">ParA family protein</fullName>
    </submittedName>
</protein>
<proteinExistence type="predicted"/>
<dbReference type="InterPro" id="IPR027417">
    <property type="entry name" value="P-loop_NTPase"/>
</dbReference>
<dbReference type="PANTHER" id="PTHR13696">
    <property type="entry name" value="P-LOOP CONTAINING NUCLEOSIDE TRIPHOSPHATE HYDROLASE"/>
    <property type="match status" value="1"/>
</dbReference>
<comment type="caution">
    <text evidence="2">The sequence shown here is derived from an EMBL/GenBank/DDBJ whole genome shotgun (WGS) entry which is preliminary data.</text>
</comment>
<dbReference type="InterPro" id="IPR050678">
    <property type="entry name" value="DNA_Partitioning_ATPase"/>
</dbReference>
<dbReference type="EMBL" id="JACJQU010000011">
    <property type="protein sequence ID" value="MBD2295203.1"/>
    <property type="molecule type" value="Genomic_DNA"/>
</dbReference>
<dbReference type="CDD" id="cd02042">
    <property type="entry name" value="ParAB_family"/>
    <property type="match status" value="1"/>
</dbReference>
<dbReference type="Gene3D" id="3.40.50.300">
    <property type="entry name" value="P-loop containing nucleotide triphosphate hydrolases"/>
    <property type="match status" value="1"/>
</dbReference>
<dbReference type="InterPro" id="IPR025669">
    <property type="entry name" value="AAA_dom"/>
</dbReference>
<evidence type="ECO:0000313" key="3">
    <source>
        <dbReference type="Proteomes" id="UP000662185"/>
    </source>
</evidence>
<accession>A0A926WIM2</accession>
<dbReference type="RefSeq" id="WP_190562373.1">
    <property type="nucleotide sequence ID" value="NZ_JACJQU010000011.1"/>
</dbReference>
<dbReference type="Proteomes" id="UP000662185">
    <property type="component" value="Unassembled WGS sequence"/>
</dbReference>
<organism evidence="2 3">
    <name type="scientific">Anabaena sphaerica FACHB-251</name>
    <dbReference type="NCBI Taxonomy" id="2692883"/>
    <lineage>
        <taxon>Bacteria</taxon>
        <taxon>Bacillati</taxon>
        <taxon>Cyanobacteriota</taxon>
        <taxon>Cyanophyceae</taxon>
        <taxon>Nostocales</taxon>
        <taxon>Nostocaceae</taxon>
        <taxon>Anabaena</taxon>
    </lineage>
</organism>